<dbReference type="Gene3D" id="1.20.59.20">
    <property type="match status" value="1"/>
</dbReference>
<evidence type="ECO:0000313" key="8">
    <source>
        <dbReference type="EMBL" id="MBE9143533.1"/>
    </source>
</evidence>
<dbReference type="HAMAP" id="MF_01161">
    <property type="entry name" value="tRNA_Ile_lys_synt"/>
    <property type="match status" value="1"/>
</dbReference>
<comment type="caution">
    <text evidence="8">The sequence shown here is derived from an EMBL/GenBank/DDBJ whole genome shotgun (WGS) entry which is preliminary data.</text>
</comment>
<reference evidence="8 9" key="1">
    <citation type="submission" date="2020-10" db="EMBL/GenBank/DDBJ databases">
        <authorList>
            <person name="Castelo-Branco R."/>
            <person name="Eusebio N."/>
            <person name="Adriana R."/>
            <person name="Vieira A."/>
            <person name="Brugerolle De Fraissinette N."/>
            <person name="Rezende De Castro R."/>
            <person name="Schneider M.P."/>
            <person name="Vasconcelos V."/>
            <person name="Leao P.N."/>
        </authorList>
    </citation>
    <scope>NUCLEOTIDE SEQUENCE [LARGE SCALE GENOMIC DNA]</scope>
    <source>
        <strain evidence="8 9">LEGE 06226</strain>
    </source>
</reference>
<name>A0ABR9UAQ0_9CYAN</name>
<dbReference type="EMBL" id="JADEWU010000017">
    <property type="protein sequence ID" value="MBE9143533.1"/>
    <property type="molecule type" value="Genomic_DNA"/>
</dbReference>
<dbReference type="Proteomes" id="UP000640725">
    <property type="component" value="Unassembled WGS sequence"/>
</dbReference>
<gene>
    <name evidence="6 8" type="primary">tilS</name>
    <name evidence="8" type="ORF">IQ236_09875</name>
</gene>
<keyword evidence="3 6" id="KW-0547">Nucleotide-binding</keyword>
<keyword evidence="2 6" id="KW-0819">tRNA processing</keyword>
<protein>
    <recommendedName>
        <fullName evidence="6">tRNA(Ile)-lysidine synthase</fullName>
        <ecNumber evidence="6">6.3.4.19</ecNumber>
    </recommendedName>
    <alternativeName>
        <fullName evidence="6">tRNA(Ile)-2-lysyl-cytidine synthase</fullName>
    </alternativeName>
    <alternativeName>
        <fullName evidence="6">tRNA(Ile)-lysidine synthetase</fullName>
    </alternativeName>
</protein>
<keyword evidence="4 6" id="KW-0067">ATP-binding</keyword>
<dbReference type="NCBIfam" id="TIGR02432">
    <property type="entry name" value="lysidine_TilS_N"/>
    <property type="match status" value="1"/>
</dbReference>
<evidence type="ECO:0000259" key="7">
    <source>
        <dbReference type="Pfam" id="PF01171"/>
    </source>
</evidence>
<dbReference type="InterPro" id="IPR014729">
    <property type="entry name" value="Rossmann-like_a/b/a_fold"/>
</dbReference>
<comment type="subcellular location">
    <subcellularLocation>
        <location evidence="6">Cytoplasm</location>
    </subcellularLocation>
</comment>
<keyword evidence="6" id="KW-0963">Cytoplasm</keyword>
<dbReference type="InterPro" id="IPR011063">
    <property type="entry name" value="TilS/TtcA_N"/>
</dbReference>
<evidence type="ECO:0000256" key="5">
    <source>
        <dbReference type="ARBA" id="ARBA00048539"/>
    </source>
</evidence>
<dbReference type="RefSeq" id="WP_193869103.1">
    <property type="nucleotide sequence ID" value="NZ_JADEWU010000017.1"/>
</dbReference>
<accession>A0ABR9UAQ0</accession>
<feature type="domain" description="tRNA(Ile)-lysidine/2-thiocytidine synthase N-terminal" evidence="7">
    <location>
        <begin position="30"/>
        <end position="223"/>
    </location>
</feature>
<dbReference type="PANTHER" id="PTHR43033:SF1">
    <property type="entry name" value="TRNA(ILE)-LYSIDINE SYNTHASE-RELATED"/>
    <property type="match status" value="1"/>
</dbReference>
<evidence type="ECO:0000256" key="4">
    <source>
        <dbReference type="ARBA" id="ARBA00022840"/>
    </source>
</evidence>
<evidence type="ECO:0000256" key="2">
    <source>
        <dbReference type="ARBA" id="ARBA00022694"/>
    </source>
</evidence>
<dbReference type="Pfam" id="PF01171">
    <property type="entry name" value="ATP_bind_3"/>
    <property type="match status" value="1"/>
</dbReference>
<comment type="domain">
    <text evidence="6">The N-terminal region contains the highly conserved SGGXDS motif, predicted to be a P-loop motif involved in ATP binding.</text>
</comment>
<evidence type="ECO:0000256" key="6">
    <source>
        <dbReference type="HAMAP-Rule" id="MF_01161"/>
    </source>
</evidence>
<dbReference type="GO" id="GO:0032267">
    <property type="term" value="F:tRNA(Ile)-lysidine synthase activity"/>
    <property type="evidence" value="ECO:0007669"/>
    <property type="project" value="UniProtKB-EC"/>
</dbReference>
<dbReference type="Gene3D" id="3.40.50.620">
    <property type="entry name" value="HUPs"/>
    <property type="match status" value="1"/>
</dbReference>
<keyword evidence="9" id="KW-1185">Reference proteome</keyword>
<keyword evidence="1 6" id="KW-0436">Ligase</keyword>
<comment type="catalytic activity">
    <reaction evidence="5 6">
        <text>cytidine(34) in tRNA(Ile2) + L-lysine + ATP = lysidine(34) in tRNA(Ile2) + AMP + diphosphate + H(+)</text>
        <dbReference type="Rhea" id="RHEA:43744"/>
        <dbReference type="Rhea" id="RHEA-COMP:10625"/>
        <dbReference type="Rhea" id="RHEA-COMP:10670"/>
        <dbReference type="ChEBI" id="CHEBI:15378"/>
        <dbReference type="ChEBI" id="CHEBI:30616"/>
        <dbReference type="ChEBI" id="CHEBI:32551"/>
        <dbReference type="ChEBI" id="CHEBI:33019"/>
        <dbReference type="ChEBI" id="CHEBI:82748"/>
        <dbReference type="ChEBI" id="CHEBI:83665"/>
        <dbReference type="ChEBI" id="CHEBI:456215"/>
        <dbReference type="EC" id="6.3.4.19"/>
    </reaction>
</comment>
<dbReference type="InterPro" id="IPR012094">
    <property type="entry name" value="tRNA_Ile_lys_synt"/>
</dbReference>
<dbReference type="SUPFAM" id="SSF82829">
    <property type="entry name" value="MesJ substrate recognition domain-like"/>
    <property type="match status" value="1"/>
</dbReference>
<organism evidence="8 9">
    <name type="scientific">Planktothrix mougeotii LEGE 06226</name>
    <dbReference type="NCBI Taxonomy" id="1828728"/>
    <lineage>
        <taxon>Bacteria</taxon>
        <taxon>Bacillati</taxon>
        <taxon>Cyanobacteriota</taxon>
        <taxon>Cyanophyceae</taxon>
        <taxon>Oscillatoriophycideae</taxon>
        <taxon>Oscillatoriales</taxon>
        <taxon>Microcoleaceae</taxon>
        <taxon>Planktothrix</taxon>
    </lineage>
</organism>
<dbReference type="PANTHER" id="PTHR43033">
    <property type="entry name" value="TRNA(ILE)-LYSIDINE SYNTHASE-RELATED"/>
    <property type="match status" value="1"/>
</dbReference>
<evidence type="ECO:0000256" key="1">
    <source>
        <dbReference type="ARBA" id="ARBA00022598"/>
    </source>
</evidence>
<comment type="function">
    <text evidence="6">Ligates lysine onto the cytidine present at position 34 of the AUA codon-specific tRNA(Ile) that contains the anticodon CAU, in an ATP-dependent manner. Cytidine is converted to lysidine, thus changing the amino acid specificity of the tRNA from methionine to isoleucine.</text>
</comment>
<dbReference type="CDD" id="cd01992">
    <property type="entry name" value="TilS_N"/>
    <property type="match status" value="1"/>
</dbReference>
<dbReference type="InterPro" id="IPR012795">
    <property type="entry name" value="tRNA_Ile_lys_synt_N"/>
</dbReference>
<feature type="binding site" evidence="6">
    <location>
        <begin position="35"/>
        <end position="40"/>
    </location>
    <ligand>
        <name>ATP</name>
        <dbReference type="ChEBI" id="CHEBI:30616"/>
    </ligand>
</feature>
<comment type="similarity">
    <text evidence="6">Belongs to the tRNA(Ile)-lysidine synthase family.</text>
</comment>
<proteinExistence type="inferred from homology"/>
<evidence type="ECO:0000256" key="3">
    <source>
        <dbReference type="ARBA" id="ARBA00022741"/>
    </source>
</evidence>
<evidence type="ECO:0000313" key="9">
    <source>
        <dbReference type="Proteomes" id="UP000640725"/>
    </source>
</evidence>
<dbReference type="SUPFAM" id="SSF52402">
    <property type="entry name" value="Adenine nucleotide alpha hydrolases-like"/>
    <property type="match status" value="1"/>
</dbReference>
<sequence>MSNSLIWTFLHSQLHQTLRDRQLLPKSQRLLVAVSGGQDSLCLLKLLLDLQPKWGWELGVVYCDHRWRSDSSANGDYIAHLAQSWQLPFYRRVATEIPNSEATARQWRYQVLAEIAEEHHYPVIVTGHTKSDRAETLLYNLIRGSGSDGLQALTWQRSLQCRDVACNVSTLQPNLTASIQLVRPLLEISREQTGQFCQEHHLKIWVDSTNDDLHYARNRIRQELLPYLQTHFNPKVESHLAQTAELLRAEVDYLDSLTETLFQQIVVFEKESQKPLKINRLILRQTHEALQRRVSRKILQQVLSTTPNFEQIEKLNALISAPNRSQTDPFPGGVIALVDGEWIVFTLRSKET</sequence>
<dbReference type="EC" id="6.3.4.19" evidence="6"/>